<feature type="region of interest" description="Disordered" evidence="1">
    <location>
        <begin position="19"/>
        <end position="49"/>
    </location>
</feature>
<organism evidence="2 3">
    <name type="scientific">Polyplax serrata</name>
    <name type="common">Common mouse louse</name>
    <dbReference type="NCBI Taxonomy" id="468196"/>
    <lineage>
        <taxon>Eukaryota</taxon>
        <taxon>Metazoa</taxon>
        <taxon>Ecdysozoa</taxon>
        <taxon>Arthropoda</taxon>
        <taxon>Hexapoda</taxon>
        <taxon>Insecta</taxon>
        <taxon>Pterygota</taxon>
        <taxon>Neoptera</taxon>
        <taxon>Paraneoptera</taxon>
        <taxon>Psocodea</taxon>
        <taxon>Troctomorpha</taxon>
        <taxon>Phthiraptera</taxon>
        <taxon>Anoplura</taxon>
        <taxon>Polyplacidae</taxon>
        <taxon>Polyplax</taxon>
    </lineage>
</organism>
<dbReference type="AlphaFoldDB" id="A0AAN8S9L7"/>
<evidence type="ECO:0000313" key="3">
    <source>
        <dbReference type="Proteomes" id="UP001372834"/>
    </source>
</evidence>
<comment type="caution">
    <text evidence="2">The sequence shown here is derived from an EMBL/GenBank/DDBJ whole genome shotgun (WGS) entry which is preliminary data.</text>
</comment>
<gene>
    <name evidence="2" type="ORF">RUM43_013937</name>
</gene>
<name>A0AAN8S9L7_POLSC</name>
<reference evidence="2 3" key="1">
    <citation type="submission" date="2023-10" db="EMBL/GenBank/DDBJ databases">
        <title>Genomes of two closely related lineages of the louse Polyplax serrata with different host specificities.</title>
        <authorList>
            <person name="Martinu J."/>
            <person name="Tarabai H."/>
            <person name="Stefka J."/>
            <person name="Hypsa V."/>
        </authorList>
    </citation>
    <scope>NUCLEOTIDE SEQUENCE [LARGE SCALE GENOMIC DNA]</scope>
    <source>
        <strain evidence="2">HR10_N</strain>
    </source>
</reference>
<accession>A0AAN8S9L7</accession>
<evidence type="ECO:0000256" key="1">
    <source>
        <dbReference type="SAM" id="MobiDB-lite"/>
    </source>
</evidence>
<proteinExistence type="predicted"/>
<protein>
    <submittedName>
        <fullName evidence="2">Uncharacterized protein</fullName>
    </submittedName>
</protein>
<evidence type="ECO:0000313" key="2">
    <source>
        <dbReference type="EMBL" id="KAK6631871.1"/>
    </source>
</evidence>
<dbReference type="EMBL" id="JAWJWE010000008">
    <property type="protein sequence ID" value="KAK6631871.1"/>
    <property type="molecule type" value="Genomic_DNA"/>
</dbReference>
<sequence length="147" mass="17082">MGMTNGWQKLKLRSRLKEALTGRKLQQSNHLGKLSKKKGEEKETPGVEPLKTGRVIRGKYFTWKMAKLEKNPQAREDPKSCTPELILHGAIKRQLKSYISRTLPTADLRLEMSLENSRHRKFSLRESGDQTLEGFVWKKAIWEFTKM</sequence>
<dbReference type="Proteomes" id="UP001372834">
    <property type="component" value="Unassembled WGS sequence"/>
</dbReference>